<reference evidence="3 4" key="1">
    <citation type="journal article" date="2021" name="Microorganisms">
        <title>Acidisoma silvae sp. nov. and Acidisomacellulosilytica sp. nov., Two Acidophilic Bacteria Isolated from Decaying Wood, Hydrolyzing Cellulose and Producing Poly-3-hydroxybutyrate.</title>
        <authorList>
            <person name="Mieszkin S."/>
            <person name="Pouder E."/>
            <person name="Uroz S."/>
            <person name="Simon-Colin C."/>
            <person name="Alain K."/>
        </authorList>
    </citation>
    <scope>NUCLEOTIDE SEQUENCE [LARGE SCALE GENOMIC DNA]</scope>
    <source>
        <strain evidence="3 4">HW T5.17</strain>
    </source>
</reference>
<evidence type="ECO:0000259" key="2">
    <source>
        <dbReference type="PROSITE" id="PS51168"/>
    </source>
</evidence>
<dbReference type="InterPro" id="IPR036979">
    <property type="entry name" value="CM_dom_sf"/>
</dbReference>
<dbReference type="SUPFAM" id="SSF48600">
    <property type="entry name" value="Chorismate mutase II"/>
    <property type="match status" value="1"/>
</dbReference>
<accession>A0A964E2C0</accession>
<dbReference type="PROSITE" id="PS51168">
    <property type="entry name" value="CHORISMATE_MUT_2"/>
    <property type="match status" value="1"/>
</dbReference>
<dbReference type="EC" id="5.4.99.5" evidence="1"/>
<organism evidence="3 4">
    <name type="scientific">Acidisoma cellulosilyticum</name>
    <dbReference type="NCBI Taxonomy" id="2802395"/>
    <lineage>
        <taxon>Bacteria</taxon>
        <taxon>Pseudomonadati</taxon>
        <taxon>Pseudomonadota</taxon>
        <taxon>Alphaproteobacteria</taxon>
        <taxon>Acetobacterales</taxon>
        <taxon>Acidocellaceae</taxon>
        <taxon>Acidisoma</taxon>
    </lineage>
</organism>
<dbReference type="InterPro" id="IPR002701">
    <property type="entry name" value="CM_II_prokaryot"/>
</dbReference>
<gene>
    <name evidence="3" type="ORF">ACELLULO517_02725</name>
</gene>
<dbReference type="AlphaFoldDB" id="A0A964E2C0"/>
<evidence type="ECO:0000313" key="4">
    <source>
        <dbReference type="Proteomes" id="UP000721844"/>
    </source>
</evidence>
<dbReference type="Pfam" id="PF01817">
    <property type="entry name" value="CM_2"/>
    <property type="match status" value="1"/>
</dbReference>
<name>A0A964E2C0_9PROT</name>
<protein>
    <recommendedName>
        <fullName evidence="1">chorismate mutase</fullName>
        <ecNumber evidence="1">5.4.99.5</ecNumber>
    </recommendedName>
</protein>
<evidence type="ECO:0000256" key="1">
    <source>
        <dbReference type="ARBA" id="ARBA00012404"/>
    </source>
</evidence>
<dbReference type="Gene3D" id="1.20.59.10">
    <property type="entry name" value="Chorismate mutase"/>
    <property type="match status" value="1"/>
</dbReference>
<comment type="caution">
    <text evidence="3">The sequence shown here is derived from an EMBL/GenBank/DDBJ whole genome shotgun (WGS) entry which is preliminary data.</text>
</comment>
<proteinExistence type="predicted"/>
<feature type="domain" description="Chorismate mutase" evidence="2">
    <location>
        <begin position="16"/>
        <end position="104"/>
    </location>
</feature>
<sequence>MSSYAEAAHGADKASPASADRLPALREQLDVLDDRILDLLIQRARVVEDVADAKRGLGSIRPGREAAILRRLLTHHQGPLPRGAIIRIWREIFASSIAQQQNLQVAVCDPAMDGRFLAAAREHLGALTPMRVYRSPAQAIGEVADGRASVAILPLPGEGTGDGNGPGWWPGLLQHNAKGRIHVVARLPFWASRPEGTASVQALIISNTPADPSGEDISLIALEVPAQVSLGSLSNAINAAGIKPLSMLVHRPSGVPVAFLLVEVDGFVTADDPRLGLIAGLQAPPMIVGAYAVAIAEESAA</sequence>
<dbReference type="SMART" id="SM00830">
    <property type="entry name" value="CM_2"/>
    <property type="match status" value="1"/>
</dbReference>
<dbReference type="RefSeq" id="WP_227305660.1">
    <property type="nucleotide sequence ID" value="NZ_JAESVA010000001.1"/>
</dbReference>
<dbReference type="GO" id="GO:0004106">
    <property type="term" value="F:chorismate mutase activity"/>
    <property type="evidence" value="ECO:0007669"/>
    <property type="project" value="UniProtKB-EC"/>
</dbReference>
<dbReference type="InterPro" id="IPR036263">
    <property type="entry name" value="Chorismate_II_sf"/>
</dbReference>
<dbReference type="GO" id="GO:0046417">
    <property type="term" value="P:chorismate metabolic process"/>
    <property type="evidence" value="ECO:0007669"/>
    <property type="project" value="InterPro"/>
</dbReference>
<dbReference type="Proteomes" id="UP000721844">
    <property type="component" value="Unassembled WGS sequence"/>
</dbReference>
<keyword evidence="4" id="KW-1185">Reference proteome</keyword>
<dbReference type="EMBL" id="JAESVA010000001">
    <property type="protein sequence ID" value="MCB8879134.1"/>
    <property type="molecule type" value="Genomic_DNA"/>
</dbReference>
<evidence type="ECO:0000313" key="3">
    <source>
        <dbReference type="EMBL" id="MCB8879134.1"/>
    </source>
</evidence>